<sequence length="210" mass="23958">MTFLEQQPKCQNINPIIAHCSLSTFCLMVMTPVFHVGGPSSISDVELILATYRLKRFFEAEGLNSETTQSGRNKHLARLVFLSMLLTRNVVKNSLSTVTALKQYRPQHNLIIQTQNRIHNNFNDNNGKKITLIWIPSHIGIQGNEVVDQLASQAYNIPISNLPIPHNDLRFWTKKKLKRCGETTKDASSEFAFQHFIKIRNLYATCCNIM</sequence>
<dbReference type="GO" id="GO:0004523">
    <property type="term" value="F:RNA-DNA hybrid ribonuclease activity"/>
    <property type="evidence" value="ECO:0000318"/>
    <property type="project" value="GO_Central"/>
</dbReference>
<keyword evidence="3" id="KW-1185">Reference proteome</keyword>
<dbReference type="EnsemblMetazoa" id="HelroT175776">
    <property type="protein sequence ID" value="HelroP175776"/>
    <property type="gene ID" value="HelroG175776"/>
</dbReference>
<dbReference type="InterPro" id="IPR036397">
    <property type="entry name" value="RNaseH_sf"/>
</dbReference>
<dbReference type="CTD" id="20205530"/>
<gene>
    <name evidence="2" type="primary">20205530</name>
    <name evidence="1" type="ORF">HELRODRAFT_175776</name>
</gene>
<reference evidence="1 3" key="2">
    <citation type="journal article" date="2013" name="Nature">
        <title>Insights into bilaterian evolution from three spiralian genomes.</title>
        <authorList>
            <person name="Simakov O."/>
            <person name="Marletaz F."/>
            <person name="Cho S.J."/>
            <person name="Edsinger-Gonzales E."/>
            <person name="Havlak P."/>
            <person name="Hellsten U."/>
            <person name="Kuo D.H."/>
            <person name="Larsson T."/>
            <person name="Lv J."/>
            <person name="Arendt D."/>
            <person name="Savage R."/>
            <person name="Osoegawa K."/>
            <person name="de Jong P."/>
            <person name="Grimwood J."/>
            <person name="Chapman J.A."/>
            <person name="Shapiro H."/>
            <person name="Aerts A."/>
            <person name="Otillar R.P."/>
            <person name="Terry A.Y."/>
            <person name="Boore J.L."/>
            <person name="Grigoriev I.V."/>
            <person name="Lindberg D.R."/>
            <person name="Seaver E.C."/>
            <person name="Weisblat D.A."/>
            <person name="Putnam N.H."/>
            <person name="Rokhsar D.S."/>
        </authorList>
    </citation>
    <scope>NUCLEOTIDE SEQUENCE</scope>
</reference>
<dbReference type="GeneID" id="20205530"/>
<dbReference type="SUPFAM" id="SSF53098">
    <property type="entry name" value="Ribonuclease H-like"/>
    <property type="match status" value="1"/>
</dbReference>
<dbReference type="KEGG" id="hro:HELRODRAFT_175776"/>
<proteinExistence type="predicted"/>
<dbReference type="GO" id="GO:0043137">
    <property type="term" value="P:DNA replication, removal of RNA primer"/>
    <property type="evidence" value="ECO:0000318"/>
    <property type="project" value="GO_Central"/>
</dbReference>
<organism evidence="2 3">
    <name type="scientific">Helobdella robusta</name>
    <name type="common">Californian leech</name>
    <dbReference type="NCBI Taxonomy" id="6412"/>
    <lineage>
        <taxon>Eukaryota</taxon>
        <taxon>Metazoa</taxon>
        <taxon>Spiralia</taxon>
        <taxon>Lophotrochozoa</taxon>
        <taxon>Annelida</taxon>
        <taxon>Clitellata</taxon>
        <taxon>Hirudinea</taxon>
        <taxon>Rhynchobdellida</taxon>
        <taxon>Glossiphoniidae</taxon>
        <taxon>Helobdella</taxon>
    </lineage>
</organism>
<dbReference type="Gene3D" id="3.30.420.10">
    <property type="entry name" value="Ribonuclease H-like superfamily/Ribonuclease H"/>
    <property type="match status" value="1"/>
</dbReference>
<evidence type="ECO:0000313" key="2">
    <source>
        <dbReference type="EnsemblMetazoa" id="HelroP175776"/>
    </source>
</evidence>
<dbReference type="Proteomes" id="UP000015101">
    <property type="component" value="Unassembled WGS sequence"/>
</dbReference>
<dbReference type="RefSeq" id="XP_009021416.1">
    <property type="nucleotide sequence ID" value="XM_009023168.1"/>
</dbReference>
<protein>
    <recommendedName>
        <fullName evidence="4">RNase H type-1 domain-containing protein</fullName>
    </recommendedName>
</protein>
<reference evidence="2" key="3">
    <citation type="submission" date="2015-06" db="UniProtKB">
        <authorList>
            <consortium name="EnsemblMetazoa"/>
        </authorList>
    </citation>
    <scope>IDENTIFICATION</scope>
</reference>
<dbReference type="EMBL" id="KB096945">
    <property type="protein sequence ID" value="ESO00366.1"/>
    <property type="molecule type" value="Genomic_DNA"/>
</dbReference>
<evidence type="ECO:0000313" key="3">
    <source>
        <dbReference type="Proteomes" id="UP000015101"/>
    </source>
</evidence>
<evidence type="ECO:0000313" key="1">
    <source>
        <dbReference type="EMBL" id="ESO00366.1"/>
    </source>
</evidence>
<dbReference type="EMBL" id="AMQM01005424">
    <property type="status" value="NOT_ANNOTATED_CDS"/>
    <property type="molecule type" value="Genomic_DNA"/>
</dbReference>
<reference evidence="3" key="1">
    <citation type="submission" date="2012-12" db="EMBL/GenBank/DDBJ databases">
        <authorList>
            <person name="Hellsten U."/>
            <person name="Grimwood J."/>
            <person name="Chapman J.A."/>
            <person name="Shapiro H."/>
            <person name="Aerts A."/>
            <person name="Otillar R.P."/>
            <person name="Terry A.Y."/>
            <person name="Boore J.L."/>
            <person name="Simakov O."/>
            <person name="Marletaz F."/>
            <person name="Cho S.-J."/>
            <person name="Edsinger-Gonzales E."/>
            <person name="Havlak P."/>
            <person name="Kuo D.-H."/>
            <person name="Larsson T."/>
            <person name="Lv J."/>
            <person name="Arendt D."/>
            <person name="Savage R."/>
            <person name="Osoegawa K."/>
            <person name="de Jong P."/>
            <person name="Lindberg D.R."/>
            <person name="Seaver E.C."/>
            <person name="Weisblat D.A."/>
            <person name="Putnam N.H."/>
            <person name="Grigoriev I.V."/>
            <person name="Rokhsar D.S."/>
        </authorList>
    </citation>
    <scope>NUCLEOTIDE SEQUENCE</scope>
</reference>
<dbReference type="AlphaFoldDB" id="T1F9N1"/>
<name>T1F9N1_HELRO</name>
<dbReference type="InParanoid" id="T1F9N1"/>
<dbReference type="HOGENOM" id="CLU_1311329_0_0_1"/>
<accession>T1F9N1</accession>
<dbReference type="OrthoDB" id="421040at2759"/>
<dbReference type="GO" id="GO:0003676">
    <property type="term" value="F:nucleic acid binding"/>
    <property type="evidence" value="ECO:0007669"/>
    <property type="project" value="InterPro"/>
</dbReference>
<evidence type="ECO:0008006" key="4">
    <source>
        <dbReference type="Google" id="ProtNLM"/>
    </source>
</evidence>
<dbReference type="InterPro" id="IPR012337">
    <property type="entry name" value="RNaseH-like_sf"/>
</dbReference>